<evidence type="ECO:0000256" key="1">
    <source>
        <dbReference type="SAM" id="Phobius"/>
    </source>
</evidence>
<keyword evidence="1" id="KW-0472">Membrane</keyword>
<evidence type="ECO:0000313" key="2">
    <source>
        <dbReference type="EMBL" id="MBI3627591.1"/>
    </source>
</evidence>
<sequence>MKTFLPNLLPPSVKDETRFVIVRHLAVRLSIVAACGIIMYSVFLIPSFFLLKFQLDEIQRQVALVDADPKMNEVSAINGGLVSANASVSALKRALATSTSVYTAMGAVASQATPGIHVQFISYDRPTRTMSLAANAAVRQDLLAFQSRLAALPVVLKIDSPITNLVKESNVDFQLKISFK</sequence>
<dbReference type="EMBL" id="JACQCQ010000009">
    <property type="protein sequence ID" value="MBI3627591.1"/>
    <property type="molecule type" value="Genomic_DNA"/>
</dbReference>
<organism evidence="2 3">
    <name type="scientific">Candidatus Sungiibacteriota bacterium</name>
    <dbReference type="NCBI Taxonomy" id="2750080"/>
    <lineage>
        <taxon>Bacteria</taxon>
        <taxon>Candidatus Sungiibacteriota</taxon>
    </lineage>
</organism>
<name>A0A9D6LR93_9BACT</name>
<protein>
    <submittedName>
        <fullName evidence="2">Uncharacterized protein</fullName>
    </submittedName>
</protein>
<proteinExistence type="predicted"/>
<dbReference type="AlphaFoldDB" id="A0A9D6LR93"/>
<accession>A0A9D6LR93</accession>
<feature type="transmembrane region" description="Helical" evidence="1">
    <location>
        <begin position="25"/>
        <end position="51"/>
    </location>
</feature>
<evidence type="ECO:0000313" key="3">
    <source>
        <dbReference type="Proteomes" id="UP000808388"/>
    </source>
</evidence>
<reference evidence="2" key="1">
    <citation type="submission" date="2020-07" db="EMBL/GenBank/DDBJ databases">
        <title>Huge and variable diversity of episymbiotic CPR bacteria and DPANN archaea in groundwater ecosystems.</title>
        <authorList>
            <person name="He C.Y."/>
            <person name="Keren R."/>
            <person name="Whittaker M."/>
            <person name="Farag I.F."/>
            <person name="Doudna J."/>
            <person name="Cate J.H.D."/>
            <person name="Banfield J.F."/>
        </authorList>
    </citation>
    <scope>NUCLEOTIDE SEQUENCE</scope>
    <source>
        <strain evidence="2">NC_groundwater_972_Pr1_S-0.2um_49_27</strain>
    </source>
</reference>
<keyword evidence="1" id="KW-0812">Transmembrane</keyword>
<keyword evidence="1" id="KW-1133">Transmembrane helix</keyword>
<comment type="caution">
    <text evidence="2">The sequence shown here is derived from an EMBL/GenBank/DDBJ whole genome shotgun (WGS) entry which is preliminary data.</text>
</comment>
<dbReference type="Proteomes" id="UP000808388">
    <property type="component" value="Unassembled WGS sequence"/>
</dbReference>
<gene>
    <name evidence="2" type="ORF">HY220_02495</name>
</gene>